<evidence type="ECO:0000313" key="2">
    <source>
        <dbReference type="Proteomes" id="UP000826212"/>
    </source>
</evidence>
<name>A0AC61NPU1_9BACT</name>
<organism evidence="1 2">
    <name type="scientific">Halosquirtibacter laminarini</name>
    <dbReference type="NCBI Taxonomy" id="3374600"/>
    <lineage>
        <taxon>Bacteria</taxon>
        <taxon>Pseudomonadati</taxon>
        <taxon>Bacteroidota</taxon>
        <taxon>Bacteroidia</taxon>
        <taxon>Marinilabiliales</taxon>
        <taxon>Prolixibacteraceae</taxon>
        <taxon>Halosquirtibacter</taxon>
    </lineage>
</organism>
<protein>
    <submittedName>
        <fullName evidence="1">Sigma-70 family RNA polymerase sigma factor</fullName>
    </submittedName>
</protein>
<reference evidence="1" key="1">
    <citation type="submission" date="2021-08" db="EMBL/GenBank/DDBJ databases">
        <title>Novel anaerobic bacterium isolated from sea squirt in East Sea, Republic of Korea.</title>
        <authorList>
            <person name="Nguyen T.H."/>
            <person name="Li Z."/>
            <person name="Lee Y.-J."/>
            <person name="Ko J."/>
            <person name="Kim S.-G."/>
        </authorList>
    </citation>
    <scope>NUCLEOTIDE SEQUENCE</scope>
    <source>
        <strain evidence="1">KCTC 25031</strain>
    </source>
</reference>
<dbReference type="EMBL" id="CP081303">
    <property type="protein sequence ID" value="QZE15875.1"/>
    <property type="molecule type" value="Genomic_DNA"/>
</dbReference>
<evidence type="ECO:0000313" key="1">
    <source>
        <dbReference type="EMBL" id="QZE15875.1"/>
    </source>
</evidence>
<proteinExistence type="predicted"/>
<gene>
    <name evidence="1" type="ORF">K4L44_08600</name>
</gene>
<accession>A0AC61NPU1</accession>
<sequence>MENLIFEQNLVELRPHLYNFALKLTKCHQGSEDLIQETFLKAWKYKGQYRTNTNFKAWVFTIMRNSFINNYRRNSTQRVFFDTDQYSYFRNLSSSGHEDQETLMSIQEIHKLIMEMKEGIRDAFLLFIQGYKYKEIAEKMDLPLGTVKSRIFFARKHLSKQIQRRA</sequence>
<dbReference type="Proteomes" id="UP000826212">
    <property type="component" value="Chromosome"/>
</dbReference>
<keyword evidence="2" id="KW-1185">Reference proteome</keyword>